<dbReference type="PIRSF" id="PIRSF000847">
    <property type="entry name" value="Phos_ph_gly_syn"/>
    <property type="match status" value="1"/>
</dbReference>
<dbReference type="GO" id="GO:0016020">
    <property type="term" value="C:membrane"/>
    <property type="evidence" value="ECO:0007669"/>
    <property type="project" value="UniProtKB-SubCell"/>
</dbReference>
<keyword evidence="6" id="KW-0444">Lipid biosynthesis</keyword>
<evidence type="ECO:0000256" key="14">
    <source>
        <dbReference type="ARBA" id="ARBA00048586"/>
    </source>
</evidence>
<accession>A0A150P1G2</accession>
<evidence type="ECO:0000256" key="1">
    <source>
        <dbReference type="ARBA" id="ARBA00004141"/>
    </source>
</evidence>
<evidence type="ECO:0000256" key="11">
    <source>
        <dbReference type="ARBA" id="ARBA00023136"/>
    </source>
</evidence>
<organism evidence="18 19">
    <name type="scientific">Sorangium cellulosum</name>
    <name type="common">Polyangium cellulosum</name>
    <dbReference type="NCBI Taxonomy" id="56"/>
    <lineage>
        <taxon>Bacteria</taxon>
        <taxon>Pseudomonadati</taxon>
        <taxon>Myxococcota</taxon>
        <taxon>Polyangia</taxon>
        <taxon>Polyangiales</taxon>
        <taxon>Polyangiaceae</taxon>
        <taxon>Sorangium</taxon>
    </lineage>
</organism>
<keyword evidence="12" id="KW-0594">Phospholipid biosynthesis</keyword>
<feature type="transmembrane region" description="Helical" evidence="17">
    <location>
        <begin position="95"/>
        <end position="119"/>
    </location>
</feature>
<keyword evidence="9 17" id="KW-1133">Transmembrane helix</keyword>
<gene>
    <name evidence="18" type="ORF">BE08_19825</name>
</gene>
<evidence type="ECO:0000256" key="12">
    <source>
        <dbReference type="ARBA" id="ARBA00023209"/>
    </source>
</evidence>
<keyword evidence="11 17" id="KW-0472">Membrane</keyword>
<dbReference type="GO" id="GO:0046474">
    <property type="term" value="P:glycerophospholipid biosynthetic process"/>
    <property type="evidence" value="ECO:0007669"/>
    <property type="project" value="TreeGrafter"/>
</dbReference>
<evidence type="ECO:0000256" key="3">
    <source>
        <dbReference type="ARBA" id="ARBA00010441"/>
    </source>
</evidence>
<protein>
    <recommendedName>
        <fullName evidence="5 15">CDP-diacylglycerol--glycerol-3-phosphate 3-phosphatidyltransferase</fullName>
        <ecNumber evidence="4 15">2.7.8.5</ecNumber>
    </recommendedName>
</protein>
<dbReference type="InterPro" id="IPR048254">
    <property type="entry name" value="CDP_ALCOHOL_P_TRANSF_CS"/>
</dbReference>
<comment type="caution">
    <text evidence="18">The sequence shown here is derived from an EMBL/GenBank/DDBJ whole genome shotgun (WGS) entry which is preliminary data.</text>
</comment>
<comment type="subcellular location">
    <subcellularLocation>
        <location evidence="1">Membrane</location>
        <topology evidence="1">Multi-pass membrane protein</topology>
    </subcellularLocation>
</comment>
<dbReference type="InterPro" id="IPR004570">
    <property type="entry name" value="Phosphatidylglycerol_P_synth"/>
</dbReference>
<dbReference type="Proteomes" id="UP000075420">
    <property type="component" value="Unassembled WGS sequence"/>
</dbReference>
<feature type="transmembrane region" description="Helical" evidence="17">
    <location>
        <begin position="185"/>
        <end position="205"/>
    </location>
</feature>
<sequence length="218" mass="23610">MVASAGTSLRGIKAQRRRTLWEDARNLPNLLTFARIVMIPAVLLLLSRGAPRDCFWAACVYSLAALTDMLDGYLARRQGLVSVLGKFLDPLADKLIVASTLVWLVPMGRIPAWAVVLLISREITITALRSIASTEGLVIAAGDGGKIKTALQMIGIVCLILGYPYHIHLGVDFGEVDVVHVGRLLIYLSLIFSITSAAQYMGLFIDAIDAKNRTAPPP</sequence>
<dbReference type="Gene3D" id="1.20.120.1760">
    <property type="match status" value="1"/>
</dbReference>
<feature type="transmembrane region" description="Helical" evidence="17">
    <location>
        <begin position="149"/>
        <end position="165"/>
    </location>
</feature>
<comment type="similarity">
    <text evidence="3 16">Belongs to the CDP-alcohol phosphatidyltransferase class-I family.</text>
</comment>
<dbReference type="AlphaFoldDB" id="A0A150P1G2"/>
<evidence type="ECO:0000256" key="9">
    <source>
        <dbReference type="ARBA" id="ARBA00022989"/>
    </source>
</evidence>
<keyword evidence="13" id="KW-1208">Phospholipid metabolism</keyword>
<comment type="catalytic activity">
    <reaction evidence="14">
        <text>a CDP-1,2-diacyl-sn-glycerol + sn-glycerol 3-phosphate = a 1,2-diacyl-sn-glycero-3-phospho-(1'-sn-glycero-3'-phosphate) + CMP + H(+)</text>
        <dbReference type="Rhea" id="RHEA:12593"/>
        <dbReference type="ChEBI" id="CHEBI:15378"/>
        <dbReference type="ChEBI" id="CHEBI:57597"/>
        <dbReference type="ChEBI" id="CHEBI:58332"/>
        <dbReference type="ChEBI" id="CHEBI:60110"/>
        <dbReference type="ChEBI" id="CHEBI:60377"/>
        <dbReference type="EC" id="2.7.8.5"/>
    </reaction>
</comment>
<proteinExistence type="inferred from homology"/>
<evidence type="ECO:0000256" key="7">
    <source>
        <dbReference type="ARBA" id="ARBA00022679"/>
    </source>
</evidence>
<keyword evidence="10" id="KW-0443">Lipid metabolism</keyword>
<dbReference type="PANTHER" id="PTHR14269:SF62">
    <property type="entry name" value="CDP-DIACYLGLYCEROL--GLYCEROL-3-PHOSPHATE 3-PHOSPHATIDYLTRANSFERASE 1, CHLOROPLASTIC"/>
    <property type="match status" value="1"/>
</dbReference>
<dbReference type="EC" id="2.7.8.5" evidence="4 15"/>
<evidence type="ECO:0000256" key="4">
    <source>
        <dbReference type="ARBA" id="ARBA00013170"/>
    </source>
</evidence>
<evidence type="ECO:0000256" key="8">
    <source>
        <dbReference type="ARBA" id="ARBA00022692"/>
    </source>
</evidence>
<evidence type="ECO:0000256" key="15">
    <source>
        <dbReference type="NCBIfam" id="TIGR00560"/>
    </source>
</evidence>
<evidence type="ECO:0000313" key="18">
    <source>
        <dbReference type="EMBL" id="KYF48924.1"/>
    </source>
</evidence>
<dbReference type="GO" id="GO:0008444">
    <property type="term" value="F:CDP-diacylglycerol-glycerol-3-phosphate 3-phosphatidyltransferase activity"/>
    <property type="evidence" value="ECO:0007669"/>
    <property type="project" value="UniProtKB-UniRule"/>
</dbReference>
<dbReference type="PANTHER" id="PTHR14269">
    <property type="entry name" value="CDP-DIACYLGLYCEROL--GLYCEROL-3-PHOSPHATE 3-PHOSPHATIDYLTRANSFERASE-RELATED"/>
    <property type="match status" value="1"/>
</dbReference>
<keyword evidence="8 17" id="KW-0812">Transmembrane</keyword>
<dbReference type="PROSITE" id="PS00379">
    <property type="entry name" value="CDP_ALCOHOL_P_TRANSF"/>
    <property type="match status" value="1"/>
</dbReference>
<feature type="transmembrane region" description="Helical" evidence="17">
    <location>
        <begin position="27"/>
        <end position="47"/>
    </location>
</feature>
<evidence type="ECO:0000256" key="13">
    <source>
        <dbReference type="ARBA" id="ARBA00023264"/>
    </source>
</evidence>
<dbReference type="NCBIfam" id="TIGR00560">
    <property type="entry name" value="pgsA"/>
    <property type="match status" value="1"/>
</dbReference>
<name>A0A150P1G2_SORCE</name>
<reference evidence="18 19" key="1">
    <citation type="submission" date="2014-02" db="EMBL/GenBank/DDBJ databases">
        <title>The small core and large imbalanced accessory genome model reveals a collaborative survival strategy of Sorangium cellulosum strains in nature.</title>
        <authorList>
            <person name="Han K."/>
            <person name="Peng R."/>
            <person name="Blom J."/>
            <person name="Li Y.-Z."/>
        </authorList>
    </citation>
    <scope>NUCLEOTIDE SEQUENCE [LARGE SCALE GENOMIC DNA]</scope>
    <source>
        <strain evidence="18 19">So0157-25</strain>
    </source>
</reference>
<evidence type="ECO:0000256" key="10">
    <source>
        <dbReference type="ARBA" id="ARBA00023098"/>
    </source>
</evidence>
<dbReference type="InterPro" id="IPR000462">
    <property type="entry name" value="CDP-OH_P_trans"/>
</dbReference>
<dbReference type="EMBL" id="JELY01003437">
    <property type="protein sequence ID" value="KYF48924.1"/>
    <property type="molecule type" value="Genomic_DNA"/>
</dbReference>
<comment type="pathway">
    <text evidence="2">Phospholipid metabolism; phosphatidylglycerol biosynthesis; phosphatidylglycerol from CDP-diacylglycerol: step 1/2.</text>
</comment>
<dbReference type="InterPro" id="IPR043130">
    <property type="entry name" value="CDP-OH_PTrfase_TM_dom"/>
</dbReference>
<evidence type="ECO:0000256" key="5">
    <source>
        <dbReference type="ARBA" id="ARBA00014944"/>
    </source>
</evidence>
<dbReference type="Pfam" id="PF01066">
    <property type="entry name" value="CDP-OH_P_transf"/>
    <property type="match status" value="1"/>
</dbReference>
<dbReference type="InterPro" id="IPR050324">
    <property type="entry name" value="CDP-alcohol_PTase-I"/>
</dbReference>
<evidence type="ECO:0000256" key="16">
    <source>
        <dbReference type="RuleBase" id="RU003750"/>
    </source>
</evidence>
<evidence type="ECO:0000256" key="17">
    <source>
        <dbReference type="SAM" id="Phobius"/>
    </source>
</evidence>
<evidence type="ECO:0000256" key="6">
    <source>
        <dbReference type="ARBA" id="ARBA00022516"/>
    </source>
</evidence>
<evidence type="ECO:0000256" key="2">
    <source>
        <dbReference type="ARBA" id="ARBA00005042"/>
    </source>
</evidence>
<evidence type="ECO:0000313" key="19">
    <source>
        <dbReference type="Proteomes" id="UP000075420"/>
    </source>
</evidence>
<keyword evidence="7 16" id="KW-0808">Transferase</keyword>